<dbReference type="Proteomes" id="UP000276128">
    <property type="component" value="Unassembled WGS sequence"/>
</dbReference>
<feature type="chain" id="PRO_5018736631" evidence="1">
    <location>
        <begin position="25"/>
        <end position="223"/>
    </location>
</feature>
<name>A0A3S0AQA6_9BACL</name>
<proteinExistence type="predicted"/>
<dbReference type="OrthoDB" id="2593415at2"/>
<dbReference type="InterPro" id="IPR036582">
    <property type="entry name" value="Mao_N_sf"/>
</dbReference>
<feature type="signal peptide" evidence="1">
    <location>
        <begin position="1"/>
        <end position="24"/>
    </location>
</feature>
<evidence type="ECO:0000313" key="4">
    <source>
        <dbReference type="Proteomes" id="UP000276128"/>
    </source>
</evidence>
<feature type="domain" description="Copper amine oxidase-like N-terminal" evidence="2">
    <location>
        <begin position="47"/>
        <end position="82"/>
    </location>
</feature>
<dbReference type="SUPFAM" id="SSF55383">
    <property type="entry name" value="Copper amine oxidase, domain N"/>
    <property type="match status" value="1"/>
</dbReference>
<dbReference type="EMBL" id="RXHU01000024">
    <property type="protein sequence ID" value="RTE09939.1"/>
    <property type="molecule type" value="Genomic_DNA"/>
</dbReference>
<sequence length="223" mass="24727">MRMKKWVLGVSAGAVMVAASAAYASEVLPKGRQVAVNHQLLHTPVEVAKDGTTMTSARAVAEALGASVNWNERTNTVEIQHADPAYQHDQAQGASFLSSLLHGRFSLQVEVIGHKEPGTTIVFSDGYVDVPENTDFQKVFLMLLVEQLRDQTSQKIEFWSNKELAQAYVEGRYKADTLEGWSGLNARFGELTREGDQAYLTHILSVHERDAVILGTYKERPLR</sequence>
<comment type="caution">
    <text evidence="3">The sequence shown here is derived from an EMBL/GenBank/DDBJ whole genome shotgun (WGS) entry which is preliminary data.</text>
</comment>
<accession>A0A3S0AQA6</accession>
<evidence type="ECO:0000256" key="1">
    <source>
        <dbReference type="SAM" id="SignalP"/>
    </source>
</evidence>
<dbReference type="AlphaFoldDB" id="A0A3S0AQA6"/>
<gene>
    <name evidence="3" type="ORF">EJQ19_09570</name>
</gene>
<reference evidence="3 4" key="1">
    <citation type="submission" date="2018-12" db="EMBL/GenBank/DDBJ databases">
        <title>Bacillus ochoae sp. nov., Paenibacillus whitsoniae sp. nov., Paenibacillus spiritus sp. nov. Isolated from the Mars Exploration Rover during spacecraft assembly.</title>
        <authorList>
            <person name="Seuylemezian A."/>
            <person name="Vaishampayan P."/>
        </authorList>
    </citation>
    <scope>NUCLEOTIDE SEQUENCE [LARGE SCALE GENOMIC DNA]</scope>
    <source>
        <strain evidence="3 4">MER 54</strain>
    </source>
</reference>
<protein>
    <submittedName>
        <fullName evidence="3">Copper amine oxidase N-terminal domain-containing protein</fullName>
    </submittedName>
</protein>
<dbReference type="Pfam" id="PF07833">
    <property type="entry name" value="Cu_amine_oxidN1"/>
    <property type="match status" value="1"/>
</dbReference>
<evidence type="ECO:0000313" key="3">
    <source>
        <dbReference type="EMBL" id="RTE09939.1"/>
    </source>
</evidence>
<organism evidence="3 4">
    <name type="scientific">Paenibacillus whitsoniae</name>
    <dbReference type="NCBI Taxonomy" id="2496558"/>
    <lineage>
        <taxon>Bacteria</taxon>
        <taxon>Bacillati</taxon>
        <taxon>Bacillota</taxon>
        <taxon>Bacilli</taxon>
        <taxon>Bacillales</taxon>
        <taxon>Paenibacillaceae</taxon>
        <taxon>Paenibacillus</taxon>
    </lineage>
</organism>
<evidence type="ECO:0000259" key="2">
    <source>
        <dbReference type="Pfam" id="PF07833"/>
    </source>
</evidence>
<keyword evidence="1" id="KW-0732">Signal</keyword>
<keyword evidence="4" id="KW-1185">Reference proteome</keyword>
<dbReference type="InterPro" id="IPR012854">
    <property type="entry name" value="Cu_amine_oxidase-like_N"/>
</dbReference>